<feature type="domain" description="Asl1-like glycosyl hydrolase catalytic" evidence="2">
    <location>
        <begin position="173"/>
        <end position="402"/>
    </location>
</feature>
<dbReference type="Gene3D" id="3.20.20.80">
    <property type="entry name" value="Glycosidases"/>
    <property type="match status" value="1"/>
</dbReference>
<name>A0ABR1RAQ3_9PEZI</name>
<sequence>MFSKYIVPALCAANLLGVEAANHHRHMHKRDYIATEVEIVTDVVTVYVTEGDLPTPTPSAASSAQSVVAAAQPYKGDDSNAEAASPVTTTTTPAAPVVAPSSPPAEQPAAPQPTTMVTATKAAPSPEQPEISIPTQAAIVKPAPIASKASSAASAVETYEAPAPSTGKGGKRGLAYNDPKLVSNVCSSSNKFSWAYNWGSQSDGLEASIKYIPTLWGPQADHSQGWSQNAQKAISAGADTIFSFNECDNAGQCNMDAASAAAAHKTFMKPFVGKAKIMAPSITSSESPGQGTQWLSSFMEACGSDCPMDGCNAHWYGPGGEAGADLFLKHLVKVNETCGKNNVWVTEFAATDGDVDAFVTKALHELDTNSKYDFVQGYSYFYLAQGSLMQSANALSTFGNIYATM</sequence>
<dbReference type="Pfam" id="PF11790">
    <property type="entry name" value="Glyco_hydro_cc"/>
    <property type="match status" value="1"/>
</dbReference>
<dbReference type="SUPFAM" id="SSF51445">
    <property type="entry name" value="(Trans)glycosidases"/>
    <property type="match status" value="1"/>
</dbReference>
<gene>
    <name evidence="3" type="ORF">PG991_012718</name>
</gene>
<evidence type="ECO:0000313" key="3">
    <source>
        <dbReference type="EMBL" id="KAK8006421.1"/>
    </source>
</evidence>
<keyword evidence="4" id="KW-1185">Reference proteome</keyword>
<comment type="caution">
    <text evidence="3">The sequence shown here is derived from an EMBL/GenBank/DDBJ whole genome shotgun (WGS) entry which is preliminary data.</text>
</comment>
<dbReference type="InterPro" id="IPR024655">
    <property type="entry name" value="Asl1_glyco_hydro_catalytic"/>
</dbReference>
<evidence type="ECO:0000259" key="2">
    <source>
        <dbReference type="Pfam" id="PF11790"/>
    </source>
</evidence>
<feature type="region of interest" description="Disordered" evidence="1">
    <location>
        <begin position="71"/>
        <end position="129"/>
    </location>
</feature>
<dbReference type="InterPro" id="IPR017853">
    <property type="entry name" value="GH"/>
</dbReference>
<dbReference type="PANTHER" id="PTHR34154">
    <property type="entry name" value="ALKALI-SENSITIVE LINKAGE PROTEIN 1"/>
    <property type="match status" value="1"/>
</dbReference>
<organism evidence="3 4">
    <name type="scientific">Apiospora marii</name>
    <dbReference type="NCBI Taxonomy" id="335849"/>
    <lineage>
        <taxon>Eukaryota</taxon>
        <taxon>Fungi</taxon>
        <taxon>Dikarya</taxon>
        <taxon>Ascomycota</taxon>
        <taxon>Pezizomycotina</taxon>
        <taxon>Sordariomycetes</taxon>
        <taxon>Xylariomycetidae</taxon>
        <taxon>Amphisphaeriales</taxon>
        <taxon>Apiosporaceae</taxon>
        <taxon>Apiospora</taxon>
    </lineage>
</organism>
<dbReference type="InterPro" id="IPR053183">
    <property type="entry name" value="ASL1"/>
</dbReference>
<dbReference type="EMBL" id="JAQQWI010000017">
    <property type="protein sequence ID" value="KAK8006421.1"/>
    <property type="molecule type" value="Genomic_DNA"/>
</dbReference>
<dbReference type="Proteomes" id="UP001396898">
    <property type="component" value="Unassembled WGS sequence"/>
</dbReference>
<protein>
    <submittedName>
        <fullName evidence="3">Alkali-sensitive linkage protein 1</fullName>
    </submittedName>
</protein>
<feature type="compositionally biased region" description="Low complexity" evidence="1">
    <location>
        <begin position="81"/>
        <end position="100"/>
    </location>
</feature>
<evidence type="ECO:0000256" key="1">
    <source>
        <dbReference type="SAM" id="MobiDB-lite"/>
    </source>
</evidence>
<accession>A0ABR1RAQ3</accession>
<evidence type="ECO:0000313" key="4">
    <source>
        <dbReference type="Proteomes" id="UP001396898"/>
    </source>
</evidence>
<reference evidence="3 4" key="1">
    <citation type="submission" date="2023-01" db="EMBL/GenBank/DDBJ databases">
        <title>Analysis of 21 Apiospora genomes using comparative genomics revels a genus with tremendous synthesis potential of carbohydrate active enzymes and secondary metabolites.</title>
        <authorList>
            <person name="Sorensen T."/>
        </authorList>
    </citation>
    <scope>NUCLEOTIDE SEQUENCE [LARGE SCALE GENOMIC DNA]</scope>
    <source>
        <strain evidence="3 4">CBS 20057</strain>
    </source>
</reference>
<proteinExistence type="predicted"/>
<dbReference type="PANTHER" id="PTHR34154:SF13">
    <property type="entry name" value="ASL1-LIKE GLYCOSYL HYDROLASE CATALYTIC DOMAIN-CONTAINING PROTEIN"/>
    <property type="match status" value="1"/>
</dbReference>